<dbReference type="AlphaFoldDB" id="A0A2U4F523"/>
<dbReference type="InterPro" id="IPR050417">
    <property type="entry name" value="Sugar_Epim/Isomerase"/>
</dbReference>
<dbReference type="Pfam" id="PF01261">
    <property type="entry name" value="AP_endonuc_2"/>
    <property type="match status" value="1"/>
</dbReference>
<dbReference type="PANTHER" id="PTHR43489">
    <property type="entry name" value="ISOMERASE"/>
    <property type="match status" value="1"/>
</dbReference>
<dbReference type="InterPro" id="IPR036237">
    <property type="entry name" value="Xyl_isomerase-like_sf"/>
</dbReference>
<organism evidence="3 4">
    <name type="scientific">Brachyspira hampsonii 30446</name>
    <dbReference type="NCBI Taxonomy" id="1289135"/>
    <lineage>
        <taxon>Bacteria</taxon>
        <taxon>Pseudomonadati</taxon>
        <taxon>Spirochaetota</taxon>
        <taxon>Spirochaetia</taxon>
        <taxon>Brachyspirales</taxon>
        <taxon>Brachyspiraceae</taxon>
        <taxon>Brachyspira</taxon>
    </lineage>
</organism>
<gene>
    <name evidence="3" type="ORF">A966_11886</name>
</gene>
<dbReference type="OrthoDB" id="9782669at2"/>
<dbReference type="STRING" id="1289135.A966_11886"/>
<evidence type="ECO:0000313" key="3">
    <source>
        <dbReference type="EMBL" id="EKV56060.1"/>
    </source>
</evidence>
<name>A0A2U4F523_9SPIR</name>
<dbReference type="EMBL" id="ALNZ01000034">
    <property type="protein sequence ID" value="EKV56060.1"/>
    <property type="molecule type" value="Genomic_DNA"/>
</dbReference>
<dbReference type="InterPro" id="IPR013022">
    <property type="entry name" value="Xyl_isomerase-like_TIM-brl"/>
</dbReference>
<evidence type="ECO:0000313" key="4">
    <source>
        <dbReference type="Proteomes" id="UP000011663"/>
    </source>
</evidence>
<sequence length="285" mass="32051">MLKKGINVWAFPGGTSYKDMFTIAKDAGFEGIELSLCEEGPLGLKSSEKDILEIKKMANDMGLQIHSFASDLAWGNPLTSENEKIRENGVNNIKRQIEVASILGADSILLVPGYVGVDFIPDSEVIYYEDAYKRAKECISKTVETAEKFKVAIGIENVWNKFLISAMEMKNFIDEFKSDYVGSYFDVGNVIYMGYPEQWIKVLGKRIKKVHFKDYRRAVGTLDGFVDLLAGDVNYPDVVAALNEVGYDSFCTAEMIPPYKYYPYQIIYNTSASMDAILGRKKFPC</sequence>
<feature type="domain" description="Xylose isomerase-like TIM barrel" evidence="2">
    <location>
        <begin position="22"/>
        <end position="258"/>
    </location>
</feature>
<accession>A0A2U4F523</accession>
<dbReference type="GeneID" id="66488781"/>
<keyword evidence="1 3" id="KW-0413">Isomerase</keyword>
<proteinExistence type="predicted"/>
<dbReference type="Proteomes" id="UP000011663">
    <property type="component" value="Unassembled WGS sequence"/>
</dbReference>
<evidence type="ECO:0000259" key="2">
    <source>
        <dbReference type="Pfam" id="PF01261"/>
    </source>
</evidence>
<dbReference type="PANTHER" id="PTHR43489:SF7">
    <property type="entry name" value="3-DEHYDRO-D-GULOSIDE 4-EPIMERASE-RELATED"/>
    <property type="match status" value="1"/>
</dbReference>
<dbReference type="SUPFAM" id="SSF51658">
    <property type="entry name" value="Xylose isomerase-like"/>
    <property type="match status" value="1"/>
</dbReference>
<comment type="caution">
    <text evidence="3">The sequence shown here is derived from an EMBL/GenBank/DDBJ whole genome shotgun (WGS) entry which is preliminary data.</text>
</comment>
<dbReference type="GO" id="GO:0016853">
    <property type="term" value="F:isomerase activity"/>
    <property type="evidence" value="ECO:0007669"/>
    <property type="project" value="UniProtKB-KW"/>
</dbReference>
<dbReference type="RefSeq" id="WP_008725698.1">
    <property type="nucleotide sequence ID" value="NZ_JH994111.1"/>
</dbReference>
<dbReference type="Gene3D" id="3.20.20.150">
    <property type="entry name" value="Divalent-metal-dependent TIM barrel enzymes"/>
    <property type="match status" value="1"/>
</dbReference>
<evidence type="ECO:0000256" key="1">
    <source>
        <dbReference type="ARBA" id="ARBA00023235"/>
    </source>
</evidence>
<protein>
    <submittedName>
        <fullName evidence="3">Xylose isomerase</fullName>
    </submittedName>
</protein>
<reference evidence="3 4" key="1">
    <citation type="submission" date="2012-07" db="EMBL/GenBank/DDBJ databases">
        <title>Genome sequence of Brachyspira sp. 30446, isolated from a pig with mucohaemorrhagic colitis.</title>
        <authorList>
            <person name="Rubin J.E."/>
            <person name="Fernando C."/>
            <person name="Harding J.C.S."/>
            <person name="Hill J.E."/>
        </authorList>
    </citation>
    <scope>NUCLEOTIDE SEQUENCE [LARGE SCALE GENOMIC DNA]</scope>
    <source>
        <strain evidence="3 4">30446</strain>
    </source>
</reference>